<name>A0A6J4H832_9PROT</name>
<feature type="compositionally biased region" description="Basic and acidic residues" evidence="1">
    <location>
        <begin position="206"/>
        <end position="222"/>
    </location>
</feature>
<feature type="compositionally biased region" description="Basic residues" evidence="1">
    <location>
        <begin position="78"/>
        <end position="88"/>
    </location>
</feature>
<feature type="compositionally biased region" description="Basic residues" evidence="1">
    <location>
        <begin position="223"/>
        <end position="234"/>
    </location>
</feature>
<feature type="non-terminal residue" evidence="2">
    <location>
        <position position="347"/>
    </location>
</feature>
<feature type="compositionally biased region" description="Low complexity" evidence="1">
    <location>
        <begin position="89"/>
        <end position="103"/>
    </location>
</feature>
<feature type="compositionally biased region" description="Gly residues" evidence="1">
    <location>
        <begin position="59"/>
        <end position="71"/>
    </location>
</feature>
<feature type="compositionally biased region" description="Basic residues" evidence="1">
    <location>
        <begin position="162"/>
        <end position="172"/>
    </location>
</feature>
<feature type="compositionally biased region" description="Pro residues" evidence="1">
    <location>
        <begin position="1"/>
        <end position="15"/>
    </location>
</feature>
<feature type="compositionally biased region" description="Low complexity" evidence="1">
    <location>
        <begin position="123"/>
        <end position="138"/>
    </location>
</feature>
<dbReference type="GO" id="GO:0106430">
    <property type="term" value="F:dihydroorotate dehydrogenase (quinone) activity"/>
    <property type="evidence" value="ECO:0007669"/>
    <property type="project" value="UniProtKB-EC"/>
</dbReference>
<sequence>DAPPRFPRHAPAPPPRCRDGAWPGAEGPVGGPRRPGRGGGGPDPRHRGLRPALRQPARPGGGLRQGCGGGAAADAPRLRLRRGRHRHAAAAARQSAPAPVPAAGGWRGHQPHGLQQWRGGGLSRPASRPAAAAAGGVRRQYRGEQGGRRPGAGLPGPLRSAGRPRRLRHRQRLLAQYAGPPRPAGGGAAGADPRRHRRHRGAAGPGEDRPGPLGERPRPDHRGLHRPWRRRPHRLQHDDRPAGGPALAPSHGGGRAVRRPAARPGDRDAAPLPRDRAGAADAGRRRRHRQRRRCAGEDQGRRQPGAALHRLRLCRPRPGAGDPPRPRRAAAAGGVLERRRGCRHRGL</sequence>
<feature type="compositionally biased region" description="Basic residues" evidence="1">
    <location>
        <begin position="284"/>
        <end position="293"/>
    </location>
</feature>
<dbReference type="EC" id="1.3.5.2" evidence="2"/>
<accession>A0A6J4H832</accession>
<proteinExistence type="predicted"/>
<dbReference type="EMBL" id="CADCTD010000003">
    <property type="protein sequence ID" value="CAA9216231.1"/>
    <property type="molecule type" value="Genomic_DNA"/>
</dbReference>
<evidence type="ECO:0000313" key="2">
    <source>
        <dbReference type="EMBL" id="CAA9216231.1"/>
    </source>
</evidence>
<feature type="compositionally biased region" description="Basic and acidic residues" evidence="1">
    <location>
        <begin position="264"/>
        <end position="278"/>
    </location>
</feature>
<organism evidence="2">
    <name type="scientific">uncultured Craurococcus sp</name>
    <dbReference type="NCBI Taxonomy" id="1135998"/>
    <lineage>
        <taxon>Bacteria</taxon>
        <taxon>Pseudomonadati</taxon>
        <taxon>Pseudomonadota</taxon>
        <taxon>Alphaproteobacteria</taxon>
        <taxon>Acetobacterales</taxon>
        <taxon>Acetobacteraceae</taxon>
        <taxon>Craurococcus</taxon>
        <taxon>environmental samples</taxon>
    </lineage>
</organism>
<reference evidence="2" key="1">
    <citation type="submission" date="2020-02" db="EMBL/GenBank/DDBJ databases">
        <authorList>
            <person name="Meier V. D."/>
        </authorList>
    </citation>
    <scope>NUCLEOTIDE SEQUENCE</scope>
    <source>
        <strain evidence="2">AVDCRST_MAG27</strain>
    </source>
</reference>
<dbReference type="AlphaFoldDB" id="A0A6J4H832"/>
<feature type="non-terminal residue" evidence="2">
    <location>
        <position position="1"/>
    </location>
</feature>
<keyword evidence="2" id="KW-0560">Oxidoreductase</keyword>
<evidence type="ECO:0000256" key="1">
    <source>
        <dbReference type="SAM" id="MobiDB-lite"/>
    </source>
</evidence>
<protein>
    <submittedName>
        <fullName evidence="2">Dihydroorotate dehydrogenase (Quinone)</fullName>
        <ecNumber evidence="2">1.3.5.2</ecNumber>
    </submittedName>
</protein>
<feature type="region of interest" description="Disordered" evidence="1">
    <location>
        <begin position="1"/>
        <end position="347"/>
    </location>
</feature>
<gene>
    <name evidence="2" type="ORF">AVDCRST_MAG27-195</name>
</gene>